<gene>
    <name evidence="2" type="ORF">RUM44_007165</name>
</gene>
<evidence type="ECO:0000313" key="3">
    <source>
        <dbReference type="Proteomes" id="UP001359485"/>
    </source>
</evidence>
<feature type="region of interest" description="Disordered" evidence="1">
    <location>
        <begin position="77"/>
        <end position="148"/>
    </location>
</feature>
<sequence>MSPRRGARKRDERTEEEAAKKRTQKEEESSLGQPDTEEWTWKSRSAKCTVAQPKASIFHDSESPMRVEINWKRVQQQQRFRRKKRTCRNCATEKRKHEGELSGFGHPQTSNGSDSSGSTGKMPTQKGPRWDGKSSTVGLEPTKKPRETTFLCRETSLWEKNTRVERPVPATGIVTGRKIISLAATPKATRLDVRRVPLRQKKDNRDNRKLEVAGVMRRRDQKRPTTPEKDKQKLDKLDQKKPNTPNKKEGKESSG</sequence>
<name>A0ABR1AZY0_POLSC</name>
<feature type="compositionally biased region" description="Low complexity" evidence="1">
    <location>
        <begin position="109"/>
        <end position="120"/>
    </location>
</feature>
<feature type="region of interest" description="Disordered" evidence="1">
    <location>
        <begin position="198"/>
        <end position="255"/>
    </location>
</feature>
<feature type="region of interest" description="Disordered" evidence="1">
    <location>
        <begin position="1"/>
        <end position="61"/>
    </location>
</feature>
<feature type="compositionally biased region" description="Basic and acidic residues" evidence="1">
    <location>
        <begin position="222"/>
        <end position="255"/>
    </location>
</feature>
<feature type="compositionally biased region" description="Basic and acidic residues" evidence="1">
    <location>
        <begin position="9"/>
        <end position="28"/>
    </location>
</feature>
<proteinExistence type="predicted"/>
<accession>A0ABR1AZY0</accession>
<keyword evidence="3" id="KW-1185">Reference proteome</keyword>
<evidence type="ECO:0000256" key="1">
    <source>
        <dbReference type="SAM" id="MobiDB-lite"/>
    </source>
</evidence>
<reference evidence="2 3" key="1">
    <citation type="submission" date="2023-09" db="EMBL/GenBank/DDBJ databases">
        <title>Genomes of two closely related lineages of the louse Polyplax serrata with different host specificities.</title>
        <authorList>
            <person name="Martinu J."/>
            <person name="Tarabai H."/>
            <person name="Stefka J."/>
            <person name="Hypsa V."/>
        </authorList>
    </citation>
    <scope>NUCLEOTIDE SEQUENCE [LARGE SCALE GENOMIC DNA]</scope>
    <source>
        <strain evidence="2">98ZLc_SE</strain>
    </source>
</reference>
<feature type="compositionally biased region" description="Basic and acidic residues" evidence="1">
    <location>
        <begin position="91"/>
        <end position="100"/>
    </location>
</feature>
<organism evidence="2 3">
    <name type="scientific">Polyplax serrata</name>
    <name type="common">Common mouse louse</name>
    <dbReference type="NCBI Taxonomy" id="468196"/>
    <lineage>
        <taxon>Eukaryota</taxon>
        <taxon>Metazoa</taxon>
        <taxon>Ecdysozoa</taxon>
        <taxon>Arthropoda</taxon>
        <taxon>Hexapoda</taxon>
        <taxon>Insecta</taxon>
        <taxon>Pterygota</taxon>
        <taxon>Neoptera</taxon>
        <taxon>Paraneoptera</taxon>
        <taxon>Psocodea</taxon>
        <taxon>Troctomorpha</taxon>
        <taxon>Phthiraptera</taxon>
        <taxon>Anoplura</taxon>
        <taxon>Polyplacidae</taxon>
        <taxon>Polyplax</taxon>
    </lineage>
</organism>
<protein>
    <submittedName>
        <fullName evidence="2">Uncharacterized protein</fullName>
    </submittedName>
</protein>
<dbReference type="Proteomes" id="UP001359485">
    <property type="component" value="Unassembled WGS sequence"/>
</dbReference>
<feature type="compositionally biased region" description="Basic and acidic residues" evidence="1">
    <location>
        <begin position="198"/>
        <end position="211"/>
    </location>
</feature>
<evidence type="ECO:0000313" key="2">
    <source>
        <dbReference type="EMBL" id="KAK6632135.1"/>
    </source>
</evidence>
<comment type="caution">
    <text evidence="2">The sequence shown here is derived from an EMBL/GenBank/DDBJ whole genome shotgun (WGS) entry which is preliminary data.</text>
</comment>
<dbReference type="EMBL" id="JAWJWF010000005">
    <property type="protein sequence ID" value="KAK6632135.1"/>
    <property type="molecule type" value="Genomic_DNA"/>
</dbReference>